<dbReference type="AlphaFoldDB" id="A0A3S1A1F9"/>
<accession>A0A3S1A1F9</accession>
<dbReference type="OrthoDB" id="10337673at2759"/>
<name>A0A3S1A1F9_ELYCH</name>
<dbReference type="SUPFAM" id="SSF50494">
    <property type="entry name" value="Trypsin-like serine proteases"/>
    <property type="match status" value="1"/>
</dbReference>
<dbReference type="InterPro" id="IPR009003">
    <property type="entry name" value="Peptidase_S1_PA"/>
</dbReference>
<protein>
    <recommendedName>
        <fullName evidence="3">Peptidase S1 domain-containing protein</fullName>
    </recommendedName>
</protein>
<gene>
    <name evidence="1" type="ORF">EGW08_000335</name>
</gene>
<keyword evidence="2" id="KW-1185">Reference proteome</keyword>
<evidence type="ECO:0000313" key="2">
    <source>
        <dbReference type="Proteomes" id="UP000271974"/>
    </source>
</evidence>
<dbReference type="Proteomes" id="UP000271974">
    <property type="component" value="Unassembled WGS sequence"/>
</dbReference>
<feature type="non-terminal residue" evidence="1">
    <location>
        <position position="356"/>
    </location>
</feature>
<evidence type="ECO:0008006" key="3">
    <source>
        <dbReference type="Google" id="ProtNLM"/>
    </source>
</evidence>
<sequence length="356" mass="40804">MQGDHECEIFESALEAAEGEERWQSCTKNPGHRDFIPVKDFTMRHLPPDLRDQQTFSMFKAIADLTVRLRVQYTSEDRPDDDQLSALRGTDKLRTGSGLITGITPGQGECPCYECKWNPGRQFWWVYLRTACHVAFDSKEAKLTKVDLFYDDEHCISDGTMKSLYGFDLEMLDASDDFCIMRCILHDESLFQQLQSYTHSSRLGMDFKMTWFTMWGRSEFLNHFIVLIVSHPHGKSKRVTIGKMKHVDVKPSEEREKSYILECYGPVAFQYATATCRGSSGAPIVHLCIPITIRKGDMTSTTSRPIRADGWVHSGVLPKDREDDANSILCCVPRTRSKKINHSCLVNSFNQYWKLV</sequence>
<reference evidence="1 2" key="1">
    <citation type="submission" date="2019-01" db="EMBL/GenBank/DDBJ databases">
        <title>A draft genome assembly of the solar-powered sea slug Elysia chlorotica.</title>
        <authorList>
            <person name="Cai H."/>
            <person name="Li Q."/>
            <person name="Fang X."/>
            <person name="Li J."/>
            <person name="Curtis N.E."/>
            <person name="Altenburger A."/>
            <person name="Shibata T."/>
            <person name="Feng M."/>
            <person name="Maeda T."/>
            <person name="Schwartz J.A."/>
            <person name="Shigenobu S."/>
            <person name="Lundholm N."/>
            <person name="Nishiyama T."/>
            <person name="Yang H."/>
            <person name="Hasebe M."/>
            <person name="Li S."/>
            <person name="Pierce S.K."/>
            <person name="Wang J."/>
        </authorList>
    </citation>
    <scope>NUCLEOTIDE SEQUENCE [LARGE SCALE GENOMIC DNA]</scope>
    <source>
        <strain evidence="1">EC2010</strain>
        <tissue evidence="1">Whole organism of an adult</tissue>
    </source>
</reference>
<dbReference type="EMBL" id="RQTK01000004">
    <property type="protein sequence ID" value="RUS91933.1"/>
    <property type="molecule type" value="Genomic_DNA"/>
</dbReference>
<comment type="caution">
    <text evidence="1">The sequence shown here is derived from an EMBL/GenBank/DDBJ whole genome shotgun (WGS) entry which is preliminary data.</text>
</comment>
<proteinExistence type="predicted"/>
<organism evidence="1 2">
    <name type="scientific">Elysia chlorotica</name>
    <name type="common">Eastern emerald elysia</name>
    <name type="synonym">Sea slug</name>
    <dbReference type="NCBI Taxonomy" id="188477"/>
    <lineage>
        <taxon>Eukaryota</taxon>
        <taxon>Metazoa</taxon>
        <taxon>Spiralia</taxon>
        <taxon>Lophotrochozoa</taxon>
        <taxon>Mollusca</taxon>
        <taxon>Gastropoda</taxon>
        <taxon>Heterobranchia</taxon>
        <taxon>Euthyneura</taxon>
        <taxon>Panpulmonata</taxon>
        <taxon>Sacoglossa</taxon>
        <taxon>Placobranchoidea</taxon>
        <taxon>Plakobranchidae</taxon>
        <taxon>Elysia</taxon>
    </lineage>
</organism>
<evidence type="ECO:0000313" key="1">
    <source>
        <dbReference type="EMBL" id="RUS91933.1"/>
    </source>
</evidence>